<sequence length="276" mass="31649">MGRATALGIVILSISFNGMALPLEPGLSIRAGGFWASVDSSFGARVPELDRRREIDFESDLGLEESKFSPMLELTYRFNPRHALSFNYISLHRSAQSRESTKTFEIDWDDQTYLIEAGSKVGSTLDIDIYQLLYGYTLWRTERFWVSGTLGLHVMDIEAELNGELKVVNEGELDFATEIGDTVTAPLPDVGLSAVWRLTPRWQVVLLGQYFQIKFDDYMGRMTDLRLQLTYYFTDSWAASVAWEHYDLDFDHENQRRGIDLNFTYTGPVLLLQYDF</sequence>
<dbReference type="Proteomes" id="UP000184268">
    <property type="component" value="Unassembled WGS sequence"/>
</dbReference>
<accession>A0A1M5XD45</accession>
<dbReference type="AlphaFoldDB" id="A0A1M5XD45"/>
<gene>
    <name evidence="1" type="ORF">SAMN02745129_3428</name>
</gene>
<dbReference type="SUPFAM" id="SSF56935">
    <property type="entry name" value="Porins"/>
    <property type="match status" value="1"/>
</dbReference>
<evidence type="ECO:0000313" key="1">
    <source>
        <dbReference type="EMBL" id="SHH97424.1"/>
    </source>
</evidence>
<reference evidence="1 2" key="1">
    <citation type="submission" date="2016-11" db="EMBL/GenBank/DDBJ databases">
        <authorList>
            <person name="Jaros S."/>
            <person name="Januszkiewicz K."/>
            <person name="Wedrychowicz H."/>
        </authorList>
    </citation>
    <scope>NUCLEOTIDE SEQUENCE [LARGE SCALE GENOMIC DNA]</scope>
    <source>
        <strain evidence="1 2">DSM 16917</strain>
    </source>
</reference>
<dbReference type="Gene3D" id="2.40.160.20">
    <property type="match status" value="1"/>
</dbReference>
<name>A0A1M5XD45_9GAMM</name>
<dbReference type="STRING" id="299255.SAMN02745129_3428"/>
<dbReference type="EMBL" id="FQXG01000005">
    <property type="protein sequence ID" value="SHH97424.1"/>
    <property type="molecule type" value="Genomic_DNA"/>
</dbReference>
<keyword evidence="2" id="KW-1185">Reference proteome</keyword>
<evidence type="ECO:0008006" key="3">
    <source>
        <dbReference type="Google" id="ProtNLM"/>
    </source>
</evidence>
<dbReference type="OrthoDB" id="7056944at2"/>
<evidence type="ECO:0000313" key="2">
    <source>
        <dbReference type="Proteomes" id="UP000184268"/>
    </source>
</evidence>
<proteinExistence type="predicted"/>
<dbReference type="RefSeq" id="WP_143165726.1">
    <property type="nucleotide sequence ID" value="NZ_FQXG01000005.1"/>
</dbReference>
<protein>
    <recommendedName>
        <fullName evidence="3">Outer membrane protein beta-barrel domain-containing protein</fullName>
    </recommendedName>
</protein>
<organism evidence="1 2">
    <name type="scientific">Ferrimonas marina</name>
    <dbReference type="NCBI Taxonomy" id="299255"/>
    <lineage>
        <taxon>Bacteria</taxon>
        <taxon>Pseudomonadati</taxon>
        <taxon>Pseudomonadota</taxon>
        <taxon>Gammaproteobacteria</taxon>
        <taxon>Alteromonadales</taxon>
        <taxon>Ferrimonadaceae</taxon>
        <taxon>Ferrimonas</taxon>
    </lineage>
</organism>